<dbReference type="GO" id="GO:0004298">
    <property type="term" value="F:threonine-type endopeptidase activity"/>
    <property type="evidence" value="ECO:0007669"/>
    <property type="project" value="UniProtKB-KW"/>
</dbReference>
<dbReference type="InterPro" id="IPR001353">
    <property type="entry name" value="Proteasome_sua/b"/>
</dbReference>
<protein>
    <recommendedName>
        <fullName evidence="2">proteasome endopeptidase complex</fullName>
        <ecNumber evidence="2">3.4.25.1</ecNumber>
    </recommendedName>
</protein>
<dbReference type="Pfam" id="PF00227">
    <property type="entry name" value="Proteasome"/>
    <property type="match status" value="1"/>
</dbReference>
<keyword evidence="6" id="KW-0378">Hydrolase</keyword>
<dbReference type="InterPro" id="IPR023333">
    <property type="entry name" value="Proteasome_suB-type"/>
</dbReference>
<dbReference type="PROSITE" id="PS51476">
    <property type="entry name" value="PROTEASOME_BETA_2"/>
    <property type="match status" value="1"/>
</dbReference>
<dbReference type="GO" id="GO:0010498">
    <property type="term" value="P:proteasomal protein catabolic process"/>
    <property type="evidence" value="ECO:0007669"/>
    <property type="project" value="InterPro"/>
</dbReference>
<proteinExistence type="predicted"/>
<evidence type="ECO:0000256" key="4">
    <source>
        <dbReference type="ARBA" id="ARBA00022670"/>
    </source>
</evidence>
<accession>A0A6J6DDR7</accession>
<name>A0A6J6DDR7_9ZZZZ</name>
<dbReference type="PANTHER" id="PTHR32194">
    <property type="entry name" value="METALLOPROTEASE TLDD"/>
    <property type="match status" value="1"/>
</dbReference>
<reference evidence="8" key="1">
    <citation type="submission" date="2020-05" db="EMBL/GenBank/DDBJ databases">
        <authorList>
            <person name="Chiriac C."/>
            <person name="Salcher M."/>
            <person name="Ghai R."/>
            <person name="Kavagutti S V."/>
        </authorList>
    </citation>
    <scope>NUCLEOTIDE SEQUENCE</scope>
</reference>
<dbReference type="SUPFAM" id="SSF56235">
    <property type="entry name" value="N-terminal nucleophile aminohydrolases (Ntn hydrolases)"/>
    <property type="match status" value="1"/>
</dbReference>
<evidence type="ECO:0000256" key="1">
    <source>
        <dbReference type="ARBA" id="ARBA00001198"/>
    </source>
</evidence>
<dbReference type="GO" id="GO:0005737">
    <property type="term" value="C:cytoplasm"/>
    <property type="evidence" value="ECO:0007669"/>
    <property type="project" value="TreeGrafter"/>
</dbReference>
<keyword evidence="7" id="KW-0647">Proteasome</keyword>
<dbReference type="AlphaFoldDB" id="A0A6J6DDR7"/>
<dbReference type="NCBIfam" id="TIGR03690">
    <property type="entry name" value="20S_bact_beta"/>
    <property type="match status" value="1"/>
</dbReference>
<dbReference type="EC" id="3.4.25.1" evidence="2"/>
<evidence type="ECO:0000256" key="7">
    <source>
        <dbReference type="ARBA" id="ARBA00022942"/>
    </source>
</evidence>
<dbReference type="Gene3D" id="3.60.20.10">
    <property type="entry name" value="Glutamine Phosphoribosylpyrophosphate, subunit 1, domain 1"/>
    <property type="match status" value="1"/>
</dbReference>
<gene>
    <name evidence="8" type="ORF">UFOPK1619_00419</name>
</gene>
<evidence type="ECO:0000256" key="5">
    <source>
        <dbReference type="ARBA" id="ARBA00022698"/>
    </source>
</evidence>
<dbReference type="CDD" id="cd01906">
    <property type="entry name" value="proteasome_protease_HslV"/>
    <property type="match status" value="1"/>
</dbReference>
<dbReference type="InterPro" id="IPR029055">
    <property type="entry name" value="Ntn_hydrolases_N"/>
</dbReference>
<evidence type="ECO:0000256" key="2">
    <source>
        <dbReference type="ARBA" id="ARBA00012039"/>
    </source>
</evidence>
<dbReference type="InterPro" id="IPR022483">
    <property type="entry name" value="PSB_actinobac"/>
</dbReference>
<keyword evidence="3" id="KW-0963">Cytoplasm</keyword>
<dbReference type="GO" id="GO:0019774">
    <property type="term" value="C:proteasome core complex, beta-subunit complex"/>
    <property type="evidence" value="ECO:0007669"/>
    <property type="project" value="UniProtKB-ARBA"/>
</dbReference>
<sequence length="260" mass="28138">MSMPLFTPSNDPGSNFVELVKRVGLTPPHETWSGSVDVPHATTCVALRFSHGVVIAGDRRATSGNIISHRAMEKVVQTDHYSAVAISGAAGPAMDMIKLFSLTLEHFEKMEGRLLSLEGKANQLSIMVRNNLPAAMQGLVVMPLFAGYDDVDQQGRIWDYDATGGRYEEREFVTIGSGGTLAGTVIKVGWRSELSRDAAVTLACKSLWEAADSDSATGGPDALRAVYPIVATITNEGWSRVDDTEVSPIFESFAEEMRSR</sequence>
<keyword evidence="4" id="KW-0645">Protease</keyword>
<organism evidence="8">
    <name type="scientific">freshwater metagenome</name>
    <dbReference type="NCBI Taxonomy" id="449393"/>
    <lineage>
        <taxon>unclassified sequences</taxon>
        <taxon>metagenomes</taxon>
        <taxon>ecological metagenomes</taxon>
    </lineage>
</organism>
<dbReference type="InterPro" id="IPR000243">
    <property type="entry name" value="Pept_T1A_subB"/>
</dbReference>
<comment type="catalytic activity">
    <reaction evidence="1">
        <text>Cleavage of peptide bonds with very broad specificity.</text>
        <dbReference type="EC" id="3.4.25.1"/>
    </reaction>
</comment>
<dbReference type="PRINTS" id="PR00141">
    <property type="entry name" value="PROTEASOME"/>
</dbReference>
<dbReference type="PANTHER" id="PTHR32194:SF0">
    <property type="entry name" value="ATP-DEPENDENT PROTEASE SUBUNIT HSLV"/>
    <property type="match status" value="1"/>
</dbReference>
<dbReference type="EMBL" id="CAEZTI010000061">
    <property type="protein sequence ID" value="CAB4561434.1"/>
    <property type="molecule type" value="Genomic_DNA"/>
</dbReference>
<evidence type="ECO:0000313" key="8">
    <source>
        <dbReference type="EMBL" id="CAB4561434.1"/>
    </source>
</evidence>
<evidence type="ECO:0000256" key="3">
    <source>
        <dbReference type="ARBA" id="ARBA00022490"/>
    </source>
</evidence>
<keyword evidence="5" id="KW-0888">Threonine protease</keyword>
<evidence type="ECO:0000256" key="6">
    <source>
        <dbReference type="ARBA" id="ARBA00022801"/>
    </source>
</evidence>